<organism evidence="2 3">
    <name type="scientific">Pelobium manganitolerans</name>
    <dbReference type="NCBI Taxonomy" id="1842495"/>
    <lineage>
        <taxon>Bacteria</taxon>
        <taxon>Pseudomonadati</taxon>
        <taxon>Bacteroidota</taxon>
        <taxon>Sphingobacteriia</taxon>
        <taxon>Sphingobacteriales</taxon>
        <taxon>Sphingobacteriaceae</taxon>
        <taxon>Pelobium</taxon>
    </lineage>
</organism>
<accession>A0A419S5R0</accession>
<dbReference type="AlphaFoldDB" id="A0A419S5R0"/>
<feature type="domain" description="Calcineurin-like phosphoesterase" evidence="1">
    <location>
        <begin position="4"/>
        <end position="166"/>
    </location>
</feature>
<reference evidence="2 3" key="1">
    <citation type="submission" date="2016-07" db="EMBL/GenBank/DDBJ databases">
        <title>Genome of Pelobium manganitolerans.</title>
        <authorList>
            <person name="Wu S."/>
            <person name="Wang G."/>
        </authorList>
    </citation>
    <scope>NUCLEOTIDE SEQUENCE [LARGE SCALE GENOMIC DNA]</scope>
    <source>
        <strain evidence="2 3">YS-25</strain>
    </source>
</reference>
<dbReference type="RefSeq" id="WP_120181680.1">
    <property type="nucleotide sequence ID" value="NZ_MBTA01000023.1"/>
</dbReference>
<dbReference type="SUPFAM" id="SSF56300">
    <property type="entry name" value="Metallo-dependent phosphatases"/>
    <property type="match status" value="1"/>
</dbReference>
<dbReference type="GO" id="GO:0016791">
    <property type="term" value="F:phosphatase activity"/>
    <property type="evidence" value="ECO:0007669"/>
    <property type="project" value="TreeGrafter"/>
</dbReference>
<evidence type="ECO:0000313" key="2">
    <source>
        <dbReference type="EMBL" id="RKD16182.1"/>
    </source>
</evidence>
<dbReference type="InterPro" id="IPR006186">
    <property type="entry name" value="Ser/Thr-sp_prot-phosphatase"/>
</dbReference>
<gene>
    <name evidence="2" type="ORF">BCY91_04700</name>
</gene>
<dbReference type="GO" id="GO:0005737">
    <property type="term" value="C:cytoplasm"/>
    <property type="evidence" value="ECO:0007669"/>
    <property type="project" value="TreeGrafter"/>
</dbReference>
<dbReference type="Gene3D" id="3.60.21.10">
    <property type="match status" value="1"/>
</dbReference>
<dbReference type="CDD" id="cd00144">
    <property type="entry name" value="MPP_PPP_family"/>
    <property type="match status" value="1"/>
</dbReference>
<dbReference type="Pfam" id="PF00149">
    <property type="entry name" value="Metallophos"/>
    <property type="match status" value="1"/>
</dbReference>
<name>A0A419S5R0_9SPHI</name>
<comment type="caution">
    <text evidence="2">The sequence shown here is derived from an EMBL/GenBank/DDBJ whole genome shotgun (WGS) entry which is preliminary data.</text>
</comment>
<dbReference type="Proteomes" id="UP000283433">
    <property type="component" value="Unassembled WGS sequence"/>
</dbReference>
<evidence type="ECO:0000259" key="1">
    <source>
        <dbReference type="Pfam" id="PF00149"/>
    </source>
</evidence>
<dbReference type="PANTHER" id="PTHR42850:SF4">
    <property type="entry name" value="ZINC-DEPENDENT ENDOPOLYPHOSPHATASE"/>
    <property type="match status" value="1"/>
</dbReference>
<proteinExistence type="predicted"/>
<dbReference type="InterPro" id="IPR004843">
    <property type="entry name" value="Calcineurin-like_PHP"/>
</dbReference>
<evidence type="ECO:0000313" key="3">
    <source>
        <dbReference type="Proteomes" id="UP000283433"/>
    </source>
</evidence>
<keyword evidence="3" id="KW-1185">Reference proteome</keyword>
<dbReference type="InterPro" id="IPR050126">
    <property type="entry name" value="Ap4A_hydrolase"/>
</dbReference>
<sequence>MKSFFIVGDVHGCFYTLQKLLLQWKPKQQQLIFVGDIIDHGNFSPQVAQLVQELQKKHPDTVLIRGNHEQQFMQHCLESFDEDWYGKSGERTFSQYLVEGRPIDPDAEWFKNLPLVFEHPNFIVSHAGISDSENPFDPNNKEGVVWQRNETKKLPQLQVFGHTPKEDALYDANVHAINIDTGAYKCNKLTALLLDKNGNISDIISVPTANEDMPEKKEECLL</sequence>
<dbReference type="InterPro" id="IPR029052">
    <property type="entry name" value="Metallo-depent_PP-like"/>
</dbReference>
<dbReference type="OrthoDB" id="9808081at2"/>
<protein>
    <recommendedName>
        <fullName evidence="1">Calcineurin-like phosphoesterase domain-containing protein</fullName>
    </recommendedName>
</protein>
<dbReference type="PRINTS" id="PR00114">
    <property type="entry name" value="STPHPHTASE"/>
</dbReference>
<dbReference type="PANTHER" id="PTHR42850">
    <property type="entry name" value="METALLOPHOSPHOESTERASE"/>
    <property type="match status" value="1"/>
</dbReference>
<dbReference type="EMBL" id="MBTA01000023">
    <property type="protein sequence ID" value="RKD16182.1"/>
    <property type="molecule type" value="Genomic_DNA"/>
</dbReference>